<protein>
    <recommendedName>
        <fullName evidence="4">Glucose-1-phosphate thymidylyltransferase</fullName>
        <ecNumber evidence="3">2.7.7.24</ecNumber>
    </recommendedName>
    <alternativeName>
        <fullName evidence="10">dTDP-glucose pyrophosphorylase</fullName>
    </alternativeName>
    <alternativeName>
        <fullName evidence="9">dTDP-glucose synthase</fullName>
    </alternativeName>
</protein>
<organism evidence="13 14">
    <name type="scientific">Sulfoacidibacillus ferrooxidans</name>
    <dbReference type="NCBI Taxonomy" id="2005001"/>
    <lineage>
        <taxon>Bacteria</taxon>
        <taxon>Bacillati</taxon>
        <taxon>Bacillota</taxon>
        <taxon>Bacilli</taxon>
        <taxon>Bacillales</taxon>
        <taxon>Alicyclobacillaceae</taxon>
        <taxon>Sulfoacidibacillus</taxon>
    </lineage>
</organism>
<dbReference type="Proteomes" id="UP001139263">
    <property type="component" value="Unassembled WGS sequence"/>
</dbReference>
<dbReference type="Gene3D" id="3.90.550.10">
    <property type="entry name" value="Spore Coat Polysaccharide Biosynthesis Protein SpsA, Chain A"/>
    <property type="match status" value="1"/>
</dbReference>
<evidence type="ECO:0000256" key="3">
    <source>
        <dbReference type="ARBA" id="ARBA00012461"/>
    </source>
</evidence>
<evidence type="ECO:0000256" key="6">
    <source>
        <dbReference type="ARBA" id="ARBA00022695"/>
    </source>
</evidence>
<evidence type="ECO:0000256" key="4">
    <source>
        <dbReference type="ARBA" id="ARBA00017654"/>
    </source>
</evidence>
<evidence type="ECO:0000256" key="1">
    <source>
        <dbReference type="ARBA" id="ARBA00001946"/>
    </source>
</evidence>
<dbReference type="EMBL" id="JALBUF010000004">
    <property type="protein sequence ID" value="MCI0183433.1"/>
    <property type="molecule type" value="Genomic_DNA"/>
</dbReference>
<sequence>MKGLILSGGTGSRLRPLTYTGAKQLIPICNKPILYYAVESLVESDRIERSESAEQR</sequence>
<name>A0A9X1VB81_9BACL</name>
<evidence type="ECO:0000256" key="7">
    <source>
        <dbReference type="ARBA" id="ARBA00022723"/>
    </source>
</evidence>
<evidence type="ECO:0000259" key="12">
    <source>
        <dbReference type="Pfam" id="PF00483"/>
    </source>
</evidence>
<keyword evidence="14" id="KW-1185">Reference proteome</keyword>
<dbReference type="PANTHER" id="PTHR43532">
    <property type="entry name" value="GLUCOSE-1-PHOSPHATE THYMIDYLYLTRANSFERASE"/>
    <property type="match status" value="1"/>
</dbReference>
<dbReference type="PANTHER" id="PTHR43532:SF1">
    <property type="entry name" value="GLUCOSE-1-PHOSPHATE THYMIDYLYLTRANSFERASE 1"/>
    <property type="match status" value="1"/>
</dbReference>
<comment type="cofactor">
    <cofactor evidence="1">
        <name>Mg(2+)</name>
        <dbReference type="ChEBI" id="CHEBI:18420"/>
    </cofactor>
</comment>
<proteinExistence type="inferred from homology"/>
<accession>A0A9X1VB81</accession>
<evidence type="ECO:0000256" key="11">
    <source>
        <dbReference type="ARBA" id="ARBA00049336"/>
    </source>
</evidence>
<evidence type="ECO:0000256" key="5">
    <source>
        <dbReference type="ARBA" id="ARBA00022679"/>
    </source>
</evidence>
<dbReference type="GO" id="GO:0046872">
    <property type="term" value="F:metal ion binding"/>
    <property type="evidence" value="ECO:0007669"/>
    <property type="project" value="UniProtKB-KW"/>
</dbReference>
<evidence type="ECO:0000313" key="13">
    <source>
        <dbReference type="EMBL" id="MCI0183433.1"/>
    </source>
</evidence>
<comment type="similarity">
    <text evidence="2">Belongs to the glucose-1-phosphate thymidylyltransferase family.</text>
</comment>
<keyword evidence="8" id="KW-0460">Magnesium</keyword>
<evidence type="ECO:0000313" key="14">
    <source>
        <dbReference type="Proteomes" id="UP001139263"/>
    </source>
</evidence>
<evidence type="ECO:0000256" key="2">
    <source>
        <dbReference type="ARBA" id="ARBA00010480"/>
    </source>
</evidence>
<keyword evidence="6" id="KW-0548">Nucleotidyltransferase</keyword>
<dbReference type="SUPFAM" id="SSF53448">
    <property type="entry name" value="Nucleotide-diphospho-sugar transferases"/>
    <property type="match status" value="1"/>
</dbReference>
<dbReference type="InterPro" id="IPR029044">
    <property type="entry name" value="Nucleotide-diphossugar_trans"/>
</dbReference>
<keyword evidence="5" id="KW-0808">Transferase</keyword>
<evidence type="ECO:0000256" key="9">
    <source>
        <dbReference type="ARBA" id="ARBA00032492"/>
    </source>
</evidence>
<keyword evidence="7" id="KW-0479">Metal-binding</keyword>
<reference evidence="13" key="1">
    <citation type="submission" date="2022-03" db="EMBL/GenBank/DDBJ databases">
        <title>Draft Genome Sequence of Firmicute Strain S0AB, a Heterotrophic Iron/Sulfur-Oxidizing Extreme Acidophile.</title>
        <authorList>
            <person name="Vergara E."/>
            <person name="Pakostova E."/>
            <person name="Johnson D.B."/>
            <person name="Holmes D.S."/>
        </authorList>
    </citation>
    <scope>NUCLEOTIDE SEQUENCE</scope>
    <source>
        <strain evidence="13">S0AB</strain>
    </source>
</reference>
<evidence type="ECO:0000256" key="8">
    <source>
        <dbReference type="ARBA" id="ARBA00022842"/>
    </source>
</evidence>
<dbReference type="Pfam" id="PF00483">
    <property type="entry name" value="NTP_transferase"/>
    <property type="match status" value="1"/>
</dbReference>
<dbReference type="RefSeq" id="WP_241713729.1">
    <property type="nucleotide sequence ID" value="NZ_JALBUF010000004.1"/>
</dbReference>
<dbReference type="InterPro" id="IPR005835">
    <property type="entry name" value="NTP_transferase_dom"/>
</dbReference>
<comment type="caution">
    <text evidence="13">The sequence shown here is derived from an EMBL/GenBank/DDBJ whole genome shotgun (WGS) entry which is preliminary data.</text>
</comment>
<dbReference type="EC" id="2.7.7.24" evidence="3"/>
<dbReference type="AlphaFoldDB" id="A0A9X1VB81"/>
<evidence type="ECO:0000256" key="10">
    <source>
        <dbReference type="ARBA" id="ARBA00032598"/>
    </source>
</evidence>
<comment type="catalytic activity">
    <reaction evidence="11">
        <text>dTTP + alpha-D-glucose 1-phosphate + H(+) = dTDP-alpha-D-glucose + diphosphate</text>
        <dbReference type="Rhea" id="RHEA:15225"/>
        <dbReference type="ChEBI" id="CHEBI:15378"/>
        <dbReference type="ChEBI" id="CHEBI:33019"/>
        <dbReference type="ChEBI" id="CHEBI:37568"/>
        <dbReference type="ChEBI" id="CHEBI:57477"/>
        <dbReference type="ChEBI" id="CHEBI:58601"/>
        <dbReference type="EC" id="2.7.7.24"/>
    </reaction>
</comment>
<feature type="domain" description="Nucleotidyl transferase" evidence="12">
    <location>
        <begin position="2"/>
        <end position="45"/>
    </location>
</feature>
<gene>
    <name evidence="13" type="ORF">MM817_01710</name>
</gene>
<dbReference type="GO" id="GO:0008879">
    <property type="term" value="F:glucose-1-phosphate thymidylyltransferase activity"/>
    <property type="evidence" value="ECO:0007669"/>
    <property type="project" value="UniProtKB-EC"/>
</dbReference>
<dbReference type="InterPro" id="IPR005907">
    <property type="entry name" value="G1P_thy_trans_s"/>
</dbReference>